<dbReference type="PANTHER" id="PTHR21261:SF15">
    <property type="entry name" value="BEATEN PATH IIIA, ISOFORM D-RELATED"/>
    <property type="match status" value="1"/>
</dbReference>
<evidence type="ECO:0000313" key="1">
    <source>
        <dbReference type="EMBL" id="CAG7718198.1"/>
    </source>
</evidence>
<dbReference type="PANTHER" id="PTHR21261">
    <property type="entry name" value="BEAT PROTEIN"/>
    <property type="match status" value="1"/>
</dbReference>
<gene>
    <name evidence="1" type="ORF">AFUS01_LOCUS7613</name>
</gene>
<keyword evidence="2" id="KW-1185">Reference proteome</keyword>
<name>A0A8J2JDD8_9HEXA</name>
<dbReference type="OrthoDB" id="196393at2759"/>
<evidence type="ECO:0000313" key="2">
    <source>
        <dbReference type="Proteomes" id="UP000708208"/>
    </source>
</evidence>
<organism evidence="1 2">
    <name type="scientific">Allacma fusca</name>
    <dbReference type="NCBI Taxonomy" id="39272"/>
    <lineage>
        <taxon>Eukaryota</taxon>
        <taxon>Metazoa</taxon>
        <taxon>Ecdysozoa</taxon>
        <taxon>Arthropoda</taxon>
        <taxon>Hexapoda</taxon>
        <taxon>Collembola</taxon>
        <taxon>Symphypleona</taxon>
        <taxon>Sminthuridae</taxon>
        <taxon>Allacma</taxon>
    </lineage>
</organism>
<protein>
    <recommendedName>
        <fullName evidence="3">Ig-like domain-containing protein</fullName>
    </recommendedName>
</protein>
<reference evidence="1" key="1">
    <citation type="submission" date="2021-06" db="EMBL/GenBank/DDBJ databases">
        <authorList>
            <person name="Hodson N. C."/>
            <person name="Mongue J. A."/>
            <person name="Jaron S. K."/>
        </authorList>
    </citation>
    <scope>NUCLEOTIDE SEQUENCE</scope>
</reference>
<dbReference type="EMBL" id="CAJVCH010051599">
    <property type="protein sequence ID" value="CAG7718198.1"/>
    <property type="molecule type" value="Genomic_DNA"/>
</dbReference>
<proteinExistence type="predicted"/>
<feature type="non-terminal residue" evidence="1">
    <location>
        <position position="1"/>
    </location>
</feature>
<dbReference type="AlphaFoldDB" id="A0A8J2JDD8"/>
<dbReference type="Proteomes" id="UP000708208">
    <property type="component" value="Unassembled WGS sequence"/>
</dbReference>
<evidence type="ECO:0008006" key="3">
    <source>
        <dbReference type="Google" id="ProtNLM"/>
    </source>
</evidence>
<accession>A0A8J2JDD8</accession>
<comment type="caution">
    <text evidence="1">The sequence shown here is derived from an EMBL/GenBank/DDBJ whole genome shotgun (WGS) entry which is preliminary data.</text>
</comment>
<sequence>ITPLVLPLWCGILVKGLQDLDFKENDVTLIVPQVAVVNSDVSMECRFNPKGTSIYSVKWYKGEGAEFFRFSPKERPEKKFFEIPGLEKLVVVDMNHSDMNKIYLRGIPMKLTGNISCEVTPEPSFKPIQKYQFITVIAPPETPTLEILPKLPQNFQPRNNPLTLICKVGPSKPVANITFYINNSPYIPEKHQVKSVPFMDDDKDKYKGFQAREAQLNITLTSEHFNESKVEIHCGASIYNITRNSDKYETQQINSPKQFSYKHDSNSSGQVIWSLANSLPLYTQGKQSKVQIGGWSRSHLIYHPVIMDKFSLDSDAVVDKKSLLYFDFTLSDHTALCTDSETPPFRG</sequence>